<proteinExistence type="predicted"/>
<dbReference type="InterPro" id="IPR038975">
    <property type="entry name" value="THNL"/>
</dbReference>
<accession>A0A9W7J7W7</accession>
<protein>
    <recommendedName>
        <fullName evidence="4">Thionin-like protein 2</fullName>
    </recommendedName>
</protein>
<name>A0A9W7J7W7_HIBTR</name>
<dbReference type="OrthoDB" id="653285at2759"/>
<evidence type="ECO:0000313" key="3">
    <source>
        <dbReference type="Proteomes" id="UP001165190"/>
    </source>
</evidence>
<keyword evidence="1" id="KW-0732">Signal</keyword>
<evidence type="ECO:0000256" key="1">
    <source>
        <dbReference type="SAM" id="SignalP"/>
    </source>
</evidence>
<dbReference type="EMBL" id="BSYR01000056">
    <property type="protein sequence ID" value="GMJ09650.1"/>
    <property type="molecule type" value="Genomic_DNA"/>
</dbReference>
<keyword evidence="3" id="KW-1185">Reference proteome</keyword>
<dbReference type="PANTHER" id="PTHR36312">
    <property type="entry name" value="THIONIN-LIKE PROTEIN 1"/>
    <property type="match status" value="1"/>
</dbReference>
<evidence type="ECO:0000313" key="2">
    <source>
        <dbReference type="EMBL" id="GMJ09650.1"/>
    </source>
</evidence>
<reference evidence="2" key="1">
    <citation type="submission" date="2023-05" db="EMBL/GenBank/DDBJ databases">
        <title>Genome and transcriptome analyses reveal genes involved in the formation of fine ridges on petal epidermal cells in Hibiscus trionum.</title>
        <authorList>
            <person name="Koshimizu S."/>
            <person name="Masuda S."/>
            <person name="Ishii T."/>
            <person name="Shirasu K."/>
            <person name="Hoshino A."/>
            <person name="Arita M."/>
        </authorList>
    </citation>
    <scope>NUCLEOTIDE SEQUENCE</scope>
    <source>
        <strain evidence="2">Hamamatsu line</strain>
    </source>
</reference>
<comment type="caution">
    <text evidence="2">The sequence shown here is derived from an EMBL/GenBank/DDBJ whole genome shotgun (WGS) entry which is preliminary data.</text>
</comment>
<evidence type="ECO:0008006" key="4">
    <source>
        <dbReference type="Google" id="ProtNLM"/>
    </source>
</evidence>
<feature type="signal peptide" evidence="1">
    <location>
        <begin position="1"/>
        <end position="25"/>
    </location>
</feature>
<organism evidence="2 3">
    <name type="scientific">Hibiscus trionum</name>
    <name type="common">Flower of an hour</name>
    <dbReference type="NCBI Taxonomy" id="183268"/>
    <lineage>
        <taxon>Eukaryota</taxon>
        <taxon>Viridiplantae</taxon>
        <taxon>Streptophyta</taxon>
        <taxon>Embryophyta</taxon>
        <taxon>Tracheophyta</taxon>
        <taxon>Spermatophyta</taxon>
        <taxon>Magnoliopsida</taxon>
        <taxon>eudicotyledons</taxon>
        <taxon>Gunneridae</taxon>
        <taxon>Pentapetalae</taxon>
        <taxon>rosids</taxon>
        <taxon>malvids</taxon>
        <taxon>Malvales</taxon>
        <taxon>Malvaceae</taxon>
        <taxon>Malvoideae</taxon>
        <taxon>Hibiscus</taxon>
    </lineage>
</organism>
<dbReference type="AlphaFoldDB" id="A0A9W7J7W7"/>
<dbReference type="Proteomes" id="UP001165190">
    <property type="component" value="Unassembled WGS sequence"/>
</dbReference>
<gene>
    <name evidence="2" type="ORF">HRI_004634200</name>
</gene>
<sequence length="115" mass="12157">MEKSRVAWVLMICLVLSVSVRQSSAAQSRIVAFGLCYGACFVVCSNRTGTTPGYCALKCFNSCLITESTVPDTQSFCELGCASAVCSNISSTQNPATNEVESCVGRCSVTCSQNN</sequence>
<feature type="chain" id="PRO_5040844396" description="Thionin-like protein 2" evidence="1">
    <location>
        <begin position="26"/>
        <end position="115"/>
    </location>
</feature>
<dbReference type="PANTHER" id="PTHR36312:SF15">
    <property type="entry name" value="THIONIN-LIKE PROTEIN"/>
    <property type="match status" value="1"/>
</dbReference>